<protein>
    <submittedName>
        <fullName evidence="1">Uncharacterized protein</fullName>
    </submittedName>
</protein>
<name>A0A7S7NR09_PALFE</name>
<accession>A0A7S7NR09</accession>
<reference evidence="1 2" key="1">
    <citation type="submission" date="2020-10" db="EMBL/GenBank/DDBJ databases">
        <title>Complete genome sequence of Paludibaculum fermentans P105T, a facultatively anaerobic acidobacterium capable of dissimilatory Fe(III) reduction.</title>
        <authorList>
            <person name="Dedysh S.N."/>
            <person name="Beletsky A.V."/>
            <person name="Kulichevskaya I.S."/>
            <person name="Mardanov A.V."/>
            <person name="Ravin N.V."/>
        </authorList>
    </citation>
    <scope>NUCLEOTIDE SEQUENCE [LARGE SCALE GENOMIC DNA]</scope>
    <source>
        <strain evidence="1 2">P105</strain>
    </source>
</reference>
<dbReference type="KEGG" id="pfer:IRI77_36625"/>
<gene>
    <name evidence="1" type="ORF">IRI77_36625</name>
</gene>
<sequence length="185" mass="19477">MPEVATPNQAEREFETGTDETFKNANATGTATHNENQRVTYANIKRTYDVYQDLDIQAARQAQIEQTRLNQIASQALQNAVETANMVSKRSIELNNLAHDSFWNPVASGAGMNLTAGAVPANRATDVSAAGVGVDAQAVAAAVAKQVDATITPVLATLQQIVQALATATTAIGNVVNQAQPKTTA</sequence>
<proteinExistence type="predicted"/>
<organism evidence="1 2">
    <name type="scientific">Paludibaculum fermentans</name>
    <dbReference type="NCBI Taxonomy" id="1473598"/>
    <lineage>
        <taxon>Bacteria</taxon>
        <taxon>Pseudomonadati</taxon>
        <taxon>Acidobacteriota</taxon>
        <taxon>Terriglobia</taxon>
        <taxon>Bryobacterales</taxon>
        <taxon>Bryobacteraceae</taxon>
        <taxon>Paludibaculum</taxon>
    </lineage>
</organism>
<dbReference type="EMBL" id="CP063849">
    <property type="protein sequence ID" value="QOY88203.1"/>
    <property type="molecule type" value="Genomic_DNA"/>
</dbReference>
<keyword evidence="2" id="KW-1185">Reference proteome</keyword>
<dbReference type="Proteomes" id="UP000593892">
    <property type="component" value="Chromosome"/>
</dbReference>
<evidence type="ECO:0000313" key="2">
    <source>
        <dbReference type="Proteomes" id="UP000593892"/>
    </source>
</evidence>
<dbReference type="RefSeq" id="WP_194449866.1">
    <property type="nucleotide sequence ID" value="NZ_CP063849.1"/>
</dbReference>
<evidence type="ECO:0000313" key="1">
    <source>
        <dbReference type="EMBL" id="QOY88203.1"/>
    </source>
</evidence>
<dbReference type="AlphaFoldDB" id="A0A7S7NR09"/>